<feature type="transmembrane region" description="Helical" evidence="1">
    <location>
        <begin position="59"/>
        <end position="78"/>
    </location>
</feature>
<keyword evidence="1" id="KW-0472">Membrane</keyword>
<dbReference type="OrthoDB" id="2388713at2"/>
<sequence length="264" mass="28993">MNRRAKYFKVARDMFFAQGIWTLYFLGIIVAIQVVQHVFTPYWGGSNPGFFLSSQISTRIYMLVIGIIAAIYFPRFYVENGVTRKDAFRGIALGSLGLAAALTLATVLIGALESLLISGLNLPITLVHTPLLDIDDLKDIQNNIFANLFMSILMPSTTETVGPWGIGLLITSLSKYVLYCAGFLIGTTFSRLNFIIGIGVIYFSAFLVLAHGGLWGFPMSSFFFGSGLITLSLPIIVSLLGSLLIIGFMLWVARQISKKTPIKL</sequence>
<proteinExistence type="predicted"/>
<feature type="transmembrane region" description="Helical" evidence="1">
    <location>
        <begin position="223"/>
        <end position="253"/>
    </location>
</feature>
<protein>
    <submittedName>
        <fullName evidence="2">Uncharacterized protein</fullName>
    </submittedName>
</protein>
<feature type="transmembrane region" description="Helical" evidence="1">
    <location>
        <begin position="164"/>
        <end position="185"/>
    </location>
</feature>
<dbReference type="eggNOG" id="ENOG5032SZV">
    <property type="taxonomic scope" value="Bacteria"/>
</dbReference>
<gene>
    <name evidence="2" type="ordered locus">Desdi_0296</name>
</gene>
<evidence type="ECO:0000256" key="1">
    <source>
        <dbReference type="SAM" id="Phobius"/>
    </source>
</evidence>
<dbReference type="RefSeq" id="WP_015260852.1">
    <property type="nucleotide sequence ID" value="NC_019903.1"/>
</dbReference>
<dbReference type="AlphaFoldDB" id="L0F462"/>
<dbReference type="EMBL" id="CP003344">
    <property type="protein sequence ID" value="AGA67845.1"/>
    <property type="molecule type" value="Genomic_DNA"/>
</dbReference>
<dbReference type="HOGENOM" id="CLU_091997_0_0_9"/>
<name>L0F462_DESDL</name>
<accession>L0F462</accession>
<evidence type="ECO:0000313" key="3">
    <source>
        <dbReference type="Proteomes" id="UP000010797"/>
    </source>
</evidence>
<keyword evidence="3" id="KW-1185">Reference proteome</keyword>
<keyword evidence="1" id="KW-1133">Transmembrane helix</keyword>
<organism evidence="2 3">
    <name type="scientific">Desulfitobacterium dichloroeliminans (strain LMG P-21439 / DCA1)</name>
    <dbReference type="NCBI Taxonomy" id="871963"/>
    <lineage>
        <taxon>Bacteria</taxon>
        <taxon>Bacillati</taxon>
        <taxon>Bacillota</taxon>
        <taxon>Clostridia</taxon>
        <taxon>Eubacteriales</taxon>
        <taxon>Desulfitobacteriaceae</taxon>
        <taxon>Desulfitobacterium</taxon>
    </lineage>
</organism>
<dbReference type="Proteomes" id="UP000010797">
    <property type="component" value="Chromosome"/>
</dbReference>
<keyword evidence="1" id="KW-0812">Transmembrane</keyword>
<reference evidence="3" key="1">
    <citation type="submission" date="2012-02" db="EMBL/GenBank/DDBJ databases">
        <title>Complete sequence of Desulfitobacterium dichloroeliminans LMG P-21439.</title>
        <authorList>
            <person name="Lucas S."/>
            <person name="Han J."/>
            <person name="Lapidus A."/>
            <person name="Cheng J.-F."/>
            <person name="Goodwin L."/>
            <person name="Pitluck S."/>
            <person name="Peters L."/>
            <person name="Ovchinnikova G."/>
            <person name="Teshima H."/>
            <person name="Detter J.C."/>
            <person name="Han C."/>
            <person name="Tapia R."/>
            <person name="Land M."/>
            <person name="Hauser L."/>
            <person name="Kyrpides N."/>
            <person name="Ivanova N."/>
            <person name="Pagani I."/>
            <person name="Kruse T."/>
            <person name="de Vos W.M."/>
            <person name="Boon N."/>
            <person name="Smidt H."/>
            <person name="Woyke T."/>
        </authorList>
    </citation>
    <scope>NUCLEOTIDE SEQUENCE [LARGE SCALE GENOMIC DNA]</scope>
    <source>
        <strain evidence="3">LMG P-21439 / DCA1</strain>
    </source>
</reference>
<feature type="transmembrane region" description="Helical" evidence="1">
    <location>
        <begin position="21"/>
        <end position="39"/>
    </location>
</feature>
<feature type="transmembrane region" description="Helical" evidence="1">
    <location>
        <begin position="90"/>
        <end position="112"/>
    </location>
</feature>
<evidence type="ECO:0000313" key="2">
    <source>
        <dbReference type="EMBL" id="AGA67845.1"/>
    </source>
</evidence>
<dbReference type="STRING" id="871963.Desdi_0296"/>
<dbReference type="KEGG" id="ddl:Desdi_0296"/>
<feature type="transmembrane region" description="Helical" evidence="1">
    <location>
        <begin position="192"/>
        <end position="217"/>
    </location>
</feature>